<dbReference type="Pfam" id="PF00385">
    <property type="entry name" value="Chromo"/>
    <property type="match status" value="1"/>
</dbReference>
<dbReference type="PANTHER" id="PTHR46148">
    <property type="entry name" value="CHROMO DOMAIN-CONTAINING PROTEIN"/>
    <property type="match status" value="1"/>
</dbReference>
<proteinExistence type="predicted"/>
<dbReference type="OrthoDB" id="1000448at2759"/>
<feature type="domain" description="Tf2-1-like SH3-like" evidence="2">
    <location>
        <begin position="165"/>
        <end position="230"/>
    </location>
</feature>
<accession>A0A5B6VN09</accession>
<sequence length="306" mass="35468">MTSLKMMFAKLNLTDDGGLLTELQVRPTLNDEIQSKQSADESLATQLRQVEEGKATDFSINAPGILCFHGRHCVFDDRELKQSILRKVKVEHQFPLGLSQPIQIPKWKWEHVTMDFLSGLPLTPTKKDSVWVIVDPLTKSAHFLPVRTDYSLHKLVGLDIEFSVGDQVILKISPWKNVLRFGRKGKLSLRFLGPYEVLKRIRPVAYQLELPSKLDCIHDVLHVSMLRRYHFDPSHVILIDEINVRLYLTYDKVLVQILDHEVEKLRKKQIPLVKVLWQNHGDSEATWEPKETMYRQYPHSFGLGKF</sequence>
<dbReference type="InterPro" id="IPR056924">
    <property type="entry name" value="SH3_Tf2-1"/>
</dbReference>
<feature type="domain" description="Chromo" evidence="1">
    <location>
        <begin position="256"/>
        <end position="296"/>
    </location>
</feature>
<evidence type="ECO:0000259" key="1">
    <source>
        <dbReference type="Pfam" id="PF00385"/>
    </source>
</evidence>
<name>A0A5B6VN09_9ROSI</name>
<evidence type="ECO:0000313" key="3">
    <source>
        <dbReference type="EMBL" id="KAA3470522.1"/>
    </source>
</evidence>
<evidence type="ECO:0000313" key="4">
    <source>
        <dbReference type="Proteomes" id="UP000325315"/>
    </source>
</evidence>
<dbReference type="Pfam" id="PF24626">
    <property type="entry name" value="SH3_Tf2-1"/>
    <property type="match status" value="1"/>
</dbReference>
<dbReference type="PANTHER" id="PTHR46148:SF44">
    <property type="entry name" value="GAG-POL POLYPROTEIN"/>
    <property type="match status" value="1"/>
</dbReference>
<protein>
    <recommendedName>
        <fullName evidence="5">DNA/RNA polymerases superfamily protein</fullName>
    </recommendedName>
</protein>
<evidence type="ECO:0000259" key="2">
    <source>
        <dbReference type="Pfam" id="PF24626"/>
    </source>
</evidence>
<organism evidence="3 4">
    <name type="scientific">Gossypium australe</name>
    <dbReference type="NCBI Taxonomy" id="47621"/>
    <lineage>
        <taxon>Eukaryota</taxon>
        <taxon>Viridiplantae</taxon>
        <taxon>Streptophyta</taxon>
        <taxon>Embryophyta</taxon>
        <taxon>Tracheophyta</taxon>
        <taxon>Spermatophyta</taxon>
        <taxon>Magnoliopsida</taxon>
        <taxon>eudicotyledons</taxon>
        <taxon>Gunneridae</taxon>
        <taxon>Pentapetalae</taxon>
        <taxon>rosids</taxon>
        <taxon>malvids</taxon>
        <taxon>Malvales</taxon>
        <taxon>Malvaceae</taxon>
        <taxon>Malvoideae</taxon>
        <taxon>Gossypium</taxon>
    </lineage>
</organism>
<dbReference type="Proteomes" id="UP000325315">
    <property type="component" value="Unassembled WGS sequence"/>
</dbReference>
<evidence type="ECO:0008006" key="5">
    <source>
        <dbReference type="Google" id="ProtNLM"/>
    </source>
</evidence>
<comment type="caution">
    <text evidence="3">The sequence shown here is derived from an EMBL/GenBank/DDBJ whole genome shotgun (WGS) entry which is preliminary data.</text>
</comment>
<dbReference type="InterPro" id="IPR023780">
    <property type="entry name" value="Chromo_domain"/>
</dbReference>
<dbReference type="AlphaFoldDB" id="A0A5B6VN09"/>
<reference evidence="4" key="1">
    <citation type="journal article" date="2019" name="Plant Biotechnol. J.">
        <title>Genome sequencing of the Australian wild diploid species Gossypium australe highlights disease resistance and delayed gland morphogenesis.</title>
        <authorList>
            <person name="Cai Y."/>
            <person name="Cai X."/>
            <person name="Wang Q."/>
            <person name="Wang P."/>
            <person name="Zhang Y."/>
            <person name="Cai C."/>
            <person name="Xu Y."/>
            <person name="Wang K."/>
            <person name="Zhou Z."/>
            <person name="Wang C."/>
            <person name="Geng S."/>
            <person name="Li B."/>
            <person name="Dong Q."/>
            <person name="Hou Y."/>
            <person name="Wang H."/>
            <person name="Ai P."/>
            <person name="Liu Z."/>
            <person name="Yi F."/>
            <person name="Sun M."/>
            <person name="An G."/>
            <person name="Cheng J."/>
            <person name="Zhang Y."/>
            <person name="Shi Q."/>
            <person name="Xie Y."/>
            <person name="Shi X."/>
            <person name="Chang Y."/>
            <person name="Huang F."/>
            <person name="Chen Y."/>
            <person name="Hong S."/>
            <person name="Mi L."/>
            <person name="Sun Q."/>
            <person name="Zhang L."/>
            <person name="Zhou B."/>
            <person name="Peng R."/>
            <person name="Zhang X."/>
            <person name="Liu F."/>
        </authorList>
    </citation>
    <scope>NUCLEOTIDE SEQUENCE [LARGE SCALE GENOMIC DNA]</scope>
    <source>
        <strain evidence="4">cv. PA1801</strain>
    </source>
</reference>
<gene>
    <name evidence="3" type="ORF">EPI10_016227</name>
</gene>
<dbReference type="EMBL" id="SMMG02000006">
    <property type="protein sequence ID" value="KAA3470522.1"/>
    <property type="molecule type" value="Genomic_DNA"/>
</dbReference>
<dbReference type="CDD" id="cd00024">
    <property type="entry name" value="CD_CSD"/>
    <property type="match status" value="1"/>
</dbReference>
<keyword evidence="4" id="KW-1185">Reference proteome</keyword>